<comment type="caution">
    <text evidence="2">The sequence shown here is derived from an EMBL/GenBank/DDBJ whole genome shotgun (WGS) entry which is preliminary data.</text>
</comment>
<dbReference type="Pfam" id="PF26379">
    <property type="entry name" value="FimL_2nd"/>
    <property type="match status" value="1"/>
</dbReference>
<dbReference type="EMBL" id="AAOE01000021">
    <property type="protein sequence ID" value="EAR08416.1"/>
    <property type="molecule type" value="Genomic_DNA"/>
</dbReference>
<protein>
    <recommendedName>
        <fullName evidence="1">Scaffold protein FimL second domain-containing protein</fullName>
    </recommendedName>
</protein>
<gene>
    <name evidence="2" type="ORF">MED297_16789</name>
</gene>
<accession>A4BHL8</accession>
<evidence type="ECO:0000259" key="1">
    <source>
        <dbReference type="Pfam" id="PF26379"/>
    </source>
</evidence>
<dbReference type="InterPro" id="IPR058661">
    <property type="entry name" value="FimL_2nd"/>
</dbReference>
<proteinExistence type="predicted"/>
<dbReference type="STRING" id="314283.MED297_16789"/>
<organism evidence="2 3">
    <name type="scientific">Reinekea blandensis MED297</name>
    <dbReference type="NCBI Taxonomy" id="314283"/>
    <lineage>
        <taxon>Bacteria</taxon>
        <taxon>Pseudomonadati</taxon>
        <taxon>Pseudomonadota</taxon>
        <taxon>Gammaproteobacteria</taxon>
        <taxon>Oceanospirillales</taxon>
        <taxon>Saccharospirillaceae</taxon>
        <taxon>Reinekea</taxon>
    </lineage>
</organism>
<name>A4BHL8_9GAMM</name>
<sequence length="553" mass="60812">MIEVDKFMSALFSADAIKGELEATIQQAQTALEGFSENSGDLNELEQVLDYVRQLRGIFQVLEEPGAVSVCDEMNAALNAITDDAESRTRILEAASQTLVILNRFLELITLQQKAVPSVLLPAINSLRVARKAPALGEAHFFEFSFKPGKPPGGKPVRITRETLVRLKKFRHMYQAGLLHLIRGDRTAGAVRYMGLALSRIDQLLGNAPCAPLWWVAAATLEAMVHNDAAMTPARKKLFSQLDRELRSLIQKAPESLKQPSSIALTKEFLYLLTINNSDSLRARQVTRFFQLPTLSYSESTLNEQRQVLFSPGRGVLTSVAEALKEDISAIKDSVDQVARGGAFSAKDLHQRLAKVSDVYVMLGLQSPANVLKIQADKVGRWADNAAPSQEELLKIADVVLYAESALSRLLQGQSQLDQEGDNKAFKAQVHEARVVLIDESENGLALAKRAISAYMDSNGDKLHLSNVIPTLHGVRGALVFLNSEQASSILARTIVFVERELLEKGTLIDSSQLELLADALSSLEFYLEGLLSNNENLDILKLALHSLNNLHV</sequence>
<evidence type="ECO:0000313" key="3">
    <source>
        <dbReference type="Proteomes" id="UP000005953"/>
    </source>
</evidence>
<feature type="domain" description="Scaffold protein FimL second" evidence="1">
    <location>
        <begin position="162"/>
        <end position="299"/>
    </location>
</feature>
<evidence type="ECO:0000313" key="2">
    <source>
        <dbReference type="EMBL" id="EAR08416.1"/>
    </source>
</evidence>
<dbReference type="AlphaFoldDB" id="A4BHL8"/>
<dbReference type="HOGENOM" id="CLU_017911_1_0_6"/>
<reference evidence="2 3" key="1">
    <citation type="submission" date="2006-02" db="EMBL/GenBank/DDBJ databases">
        <authorList>
            <person name="Pinhassi J."/>
            <person name="Pedros-Alio C."/>
            <person name="Ferriera S."/>
            <person name="Johnson J."/>
            <person name="Kravitz S."/>
            <person name="Halpern A."/>
            <person name="Remington K."/>
            <person name="Beeson K."/>
            <person name="Tran B."/>
            <person name="Rogers Y.-H."/>
            <person name="Friedman R."/>
            <person name="Venter J.C."/>
        </authorList>
    </citation>
    <scope>NUCLEOTIDE SEQUENCE [LARGE SCALE GENOMIC DNA]</scope>
    <source>
        <strain evidence="2 3">MED297</strain>
    </source>
</reference>
<keyword evidence="3" id="KW-1185">Reference proteome</keyword>
<dbReference type="Proteomes" id="UP000005953">
    <property type="component" value="Unassembled WGS sequence"/>
</dbReference>